<sequence length="155" mass="16222">MSIKTTTHLNFRGDARAALEFYQSVFGGQVTIATYGDFGMPKDVPGAENIVFGQVETADGFSVMAYDIPGQSGGSTANAGTTHRENGTTITDQPFFVSVRGESLEEVQGYWAKLSVGGSIIEGLAAAAWSPGFGMLTDAFGVTWILDVAAGENPA</sequence>
<dbReference type="Pfam" id="PF00903">
    <property type="entry name" value="Glyoxalase"/>
    <property type="match status" value="1"/>
</dbReference>
<dbReference type="Proteomes" id="UP001230933">
    <property type="component" value="Chromosome"/>
</dbReference>
<feature type="domain" description="Glyoxalase/fosfomycin resistance/dioxygenase" evidence="1">
    <location>
        <begin position="11"/>
        <end position="144"/>
    </location>
</feature>
<dbReference type="CDD" id="cd06588">
    <property type="entry name" value="PhnB_like"/>
    <property type="match status" value="1"/>
</dbReference>
<dbReference type="InterPro" id="IPR004360">
    <property type="entry name" value="Glyas_Fos-R_dOase_dom"/>
</dbReference>
<gene>
    <name evidence="2" type="ORF">BS297_14990</name>
    <name evidence="3" type="ORF">QIE55_26650</name>
</gene>
<protein>
    <submittedName>
        <fullName evidence="2">Bleomycin resistance protein</fullName>
    </submittedName>
    <submittedName>
        <fullName evidence="3">VOC family protein</fullName>
    </submittedName>
</protein>
<dbReference type="PANTHER" id="PTHR33990">
    <property type="entry name" value="PROTEIN YJDN-RELATED"/>
    <property type="match status" value="1"/>
</dbReference>
<dbReference type="PANTHER" id="PTHR33990:SF1">
    <property type="entry name" value="PROTEIN YJDN"/>
    <property type="match status" value="1"/>
</dbReference>
<reference evidence="3" key="2">
    <citation type="submission" date="2023-08" db="EMBL/GenBank/DDBJ databases">
        <title>Isolation and Characterization of Rhodococcus erythropolis MGMM8.</title>
        <authorList>
            <person name="Diabankana R.G.C."/>
            <person name="Afordoanyi D.M."/>
            <person name="Validov S.Z."/>
        </authorList>
    </citation>
    <scope>NUCLEOTIDE SEQUENCE</scope>
    <source>
        <strain evidence="3">MGMM8</strain>
    </source>
</reference>
<dbReference type="Gene3D" id="3.10.180.10">
    <property type="entry name" value="2,3-Dihydroxybiphenyl 1,2-Dioxygenase, domain 1"/>
    <property type="match status" value="1"/>
</dbReference>
<dbReference type="SUPFAM" id="SSF54593">
    <property type="entry name" value="Glyoxalase/Bleomycin resistance protein/Dihydroxybiphenyl dioxygenase"/>
    <property type="match status" value="1"/>
</dbReference>
<dbReference type="InterPro" id="IPR029068">
    <property type="entry name" value="Glyas_Bleomycin-R_OHBP_Dase"/>
</dbReference>
<evidence type="ECO:0000313" key="2">
    <source>
        <dbReference type="EMBL" id="KAB2584545.1"/>
    </source>
</evidence>
<accession>A0A0C3A3N5</accession>
<dbReference type="Proteomes" id="UP000325576">
    <property type="component" value="Unassembled WGS sequence"/>
</dbReference>
<evidence type="ECO:0000313" key="4">
    <source>
        <dbReference type="Proteomes" id="UP000325576"/>
    </source>
</evidence>
<name>A0A0C3A3N5_RHOER</name>
<evidence type="ECO:0000259" key="1">
    <source>
        <dbReference type="Pfam" id="PF00903"/>
    </source>
</evidence>
<dbReference type="InterPro" id="IPR028973">
    <property type="entry name" value="PhnB-like"/>
</dbReference>
<organism evidence="2 4">
    <name type="scientific">Rhodococcus erythropolis</name>
    <name type="common">Arthrobacter picolinophilus</name>
    <dbReference type="NCBI Taxonomy" id="1833"/>
    <lineage>
        <taxon>Bacteria</taxon>
        <taxon>Bacillati</taxon>
        <taxon>Actinomycetota</taxon>
        <taxon>Actinomycetes</taxon>
        <taxon>Mycobacteriales</taxon>
        <taxon>Nocardiaceae</taxon>
        <taxon>Rhodococcus</taxon>
        <taxon>Rhodococcus erythropolis group</taxon>
    </lineage>
</organism>
<proteinExistence type="predicted"/>
<evidence type="ECO:0000313" key="3">
    <source>
        <dbReference type="EMBL" id="WGV49068.2"/>
    </source>
</evidence>
<dbReference type="RefSeq" id="WP_019745645.1">
    <property type="nucleotide sequence ID" value="NZ_CP124545.1"/>
</dbReference>
<reference evidence="2 4" key="1">
    <citation type="journal article" date="2017" name="Poromechanics V (2013)">
        <title>Genomic Characterization of the Arsenic-Tolerant Actinobacterium, &lt;i&gt;Rhodococcus erythropolis&lt;/i&gt; S43.</title>
        <authorList>
            <person name="Retamal-Morales G."/>
            <person name="Mehnert M."/>
            <person name="Schwabe R."/>
            <person name="Tischler D."/>
            <person name="Schloemann M."/>
            <person name="Levican G.J."/>
        </authorList>
    </citation>
    <scope>NUCLEOTIDE SEQUENCE [LARGE SCALE GENOMIC DNA]</scope>
    <source>
        <strain evidence="2 4">S43</strain>
    </source>
</reference>
<dbReference type="EMBL" id="CP124545">
    <property type="protein sequence ID" value="WGV49068.2"/>
    <property type="molecule type" value="Genomic_DNA"/>
</dbReference>
<dbReference type="AlphaFoldDB" id="A0A0C3A3N5"/>
<dbReference type="EMBL" id="MRBO01000425">
    <property type="protein sequence ID" value="KAB2584545.1"/>
    <property type="molecule type" value="Genomic_DNA"/>
</dbReference>